<comment type="caution">
    <text evidence="26">The sequence shown here is derived from an EMBL/GenBank/DDBJ whole genome shotgun (WGS) entry which is preliminary data.</text>
</comment>
<dbReference type="GO" id="GO:0003887">
    <property type="term" value="F:DNA-directed DNA polymerase activity"/>
    <property type="evidence" value="ECO:0007669"/>
    <property type="project" value="UniProtKB-KW"/>
</dbReference>
<protein>
    <recommendedName>
        <fullName evidence="28">Reverse transcriptase</fullName>
    </recommendedName>
</protein>
<dbReference type="Gene3D" id="3.30.70.270">
    <property type="match status" value="2"/>
</dbReference>
<feature type="compositionally biased region" description="Gly residues" evidence="20">
    <location>
        <begin position="604"/>
        <end position="678"/>
    </location>
</feature>
<dbReference type="GO" id="GO:0008270">
    <property type="term" value="F:zinc ion binding"/>
    <property type="evidence" value="ECO:0007669"/>
    <property type="project" value="UniProtKB-KW"/>
</dbReference>
<dbReference type="CDD" id="cd01647">
    <property type="entry name" value="RT_LTR"/>
    <property type="match status" value="1"/>
</dbReference>
<evidence type="ECO:0000313" key="26">
    <source>
        <dbReference type="EMBL" id="GLB45574.1"/>
    </source>
</evidence>
<feature type="domain" description="Integrase catalytic" evidence="25">
    <location>
        <begin position="2226"/>
        <end position="2387"/>
    </location>
</feature>
<feature type="domain" description="CCHC-type" evidence="23">
    <location>
        <begin position="971"/>
        <end position="985"/>
    </location>
</feature>
<dbReference type="InterPro" id="IPR056924">
    <property type="entry name" value="SH3_Tf2-1"/>
</dbReference>
<evidence type="ECO:0000313" key="27">
    <source>
        <dbReference type="Proteomes" id="UP001063166"/>
    </source>
</evidence>
<evidence type="ECO:0000256" key="7">
    <source>
        <dbReference type="ARBA" id="ARBA00022750"/>
    </source>
</evidence>
<dbReference type="Pfam" id="PF17921">
    <property type="entry name" value="Integrase_H2C2"/>
    <property type="match status" value="1"/>
</dbReference>
<feature type="region of interest" description="Disordered" evidence="20">
    <location>
        <begin position="444"/>
        <end position="463"/>
    </location>
</feature>
<keyword evidence="21" id="KW-0472">Membrane</keyword>
<keyword evidence="14" id="KW-0239">DNA-directed DNA polymerase</keyword>
<dbReference type="InterPro" id="IPR043128">
    <property type="entry name" value="Rev_trsase/Diguanyl_cyclase"/>
</dbReference>
<dbReference type="CDD" id="cd00303">
    <property type="entry name" value="retropepsin_like"/>
    <property type="match status" value="1"/>
</dbReference>
<dbReference type="Pfam" id="PF00098">
    <property type="entry name" value="zf-CCHC"/>
    <property type="match status" value="1"/>
</dbReference>
<dbReference type="PANTHER" id="PTHR37984:SF5">
    <property type="entry name" value="PROTEIN NYNRIN-LIKE"/>
    <property type="match status" value="1"/>
</dbReference>
<dbReference type="FunFam" id="3.30.70.270:FF:000020">
    <property type="entry name" value="Transposon Tf2-6 polyprotein-like Protein"/>
    <property type="match status" value="1"/>
</dbReference>
<keyword evidence="16" id="KW-0233">DNA recombination</keyword>
<evidence type="ECO:0000256" key="4">
    <source>
        <dbReference type="ARBA" id="ARBA00022695"/>
    </source>
</evidence>
<dbReference type="PROSITE" id="PS00598">
    <property type="entry name" value="CHROMO_1"/>
    <property type="match status" value="1"/>
</dbReference>
<feature type="compositionally biased region" description="Polar residues" evidence="20">
    <location>
        <begin position="454"/>
        <end position="463"/>
    </location>
</feature>
<dbReference type="GO" id="GO:0006338">
    <property type="term" value="P:chromatin remodeling"/>
    <property type="evidence" value="ECO:0007669"/>
    <property type="project" value="UniProtKB-ARBA"/>
</dbReference>
<evidence type="ECO:0000256" key="13">
    <source>
        <dbReference type="ARBA" id="ARBA00022918"/>
    </source>
</evidence>
<evidence type="ECO:0000256" key="10">
    <source>
        <dbReference type="ARBA" id="ARBA00022842"/>
    </source>
</evidence>
<dbReference type="InterPro" id="IPR016197">
    <property type="entry name" value="Chromo-like_dom_sf"/>
</dbReference>
<dbReference type="Proteomes" id="UP001063166">
    <property type="component" value="Unassembled WGS sequence"/>
</dbReference>
<keyword evidence="11" id="KW-0694">RNA-binding</keyword>
<evidence type="ECO:0000259" key="24">
    <source>
        <dbReference type="PROSITE" id="PS50878"/>
    </source>
</evidence>
<feature type="compositionally biased region" description="Polar residues" evidence="20">
    <location>
        <begin position="1997"/>
        <end position="2008"/>
    </location>
</feature>
<keyword evidence="10" id="KW-0460">Magnesium</keyword>
<organism evidence="26 27">
    <name type="scientific">Lyophyllum shimeji</name>
    <name type="common">Hon-shimeji</name>
    <name type="synonym">Tricholoma shimeji</name>
    <dbReference type="NCBI Taxonomy" id="47721"/>
    <lineage>
        <taxon>Eukaryota</taxon>
        <taxon>Fungi</taxon>
        <taxon>Dikarya</taxon>
        <taxon>Basidiomycota</taxon>
        <taxon>Agaricomycotina</taxon>
        <taxon>Agaricomycetes</taxon>
        <taxon>Agaricomycetidae</taxon>
        <taxon>Agaricales</taxon>
        <taxon>Tricholomatineae</taxon>
        <taxon>Lyophyllaceae</taxon>
        <taxon>Lyophyllum</taxon>
    </lineage>
</organism>
<evidence type="ECO:0000256" key="11">
    <source>
        <dbReference type="ARBA" id="ARBA00022884"/>
    </source>
</evidence>
<dbReference type="Gene3D" id="2.40.50.40">
    <property type="match status" value="1"/>
</dbReference>
<dbReference type="GO" id="GO:0006310">
    <property type="term" value="P:DNA recombination"/>
    <property type="evidence" value="ECO:0007669"/>
    <property type="project" value="UniProtKB-KW"/>
</dbReference>
<dbReference type="InterPro" id="IPR041373">
    <property type="entry name" value="RT_RNaseH"/>
</dbReference>
<evidence type="ECO:0000256" key="8">
    <source>
        <dbReference type="ARBA" id="ARBA00022759"/>
    </source>
</evidence>
<feature type="region of interest" description="Disordered" evidence="20">
    <location>
        <begin position="884"/>
        <end position="951"/>
    </location>
</feature>
<evidence type="ECO:0000256" key="18">
    <source>
        <dbReference type="ARBA" id="ARBA00023268"/>
    </source>
</evidence>
<dbReference type="GO" id="GO:0015074">
    <property type="term" value="P:DNA integration"/>
    <property type="evidence" value="ECO:0007669"/>
    <property type="project" value="UniProtKB-KW"/>
</dbReference>
<keyword evidence="19" id="KW-0862">Zinc</keyword>
<keyword evidence="7" id="KW-0064">Aspartyl protease</keyword>
<comment type="subcellular location">
    <subcellularLocation>
        <location evidence="1">Nucleus</location>
    </subcellularLocation>
</comment>
<dbReference type="Pfam" id="PF17917">
    <property type="entry name" value="RT_RNaseH"/>
    <property type="match status" value="1"/>
</dbReference>
<evidence type="ECO:0000256" key="3">
    <source>
        <dbReference type="ARBA" id="ARBA00022679"/>
    </source>
</evidence>
<evidence type="ECO:0000256" key="17">
    <source>
        <dbReference type="ARBA" id="ARBA00023242"/>
    </source>
</evidence>
<dbReference type="GO" id="GO:0005634">
    <property type="term" value="C:nucleus"/>
    <property type="evidence" value="ECO:0007669"/>
    <property type="project" value="UniProtKB-SubCell"/>
</dbReference>
<evidence type="ECO:0000259" key="25">
    <source>
        <dbReference type="PROSITE" id="PS50994"/>
    </source>
</evidence>
<dbReference type="PANTHER" id="PTHR37984">
    <property type="entry name" value="PROTEIN CBG26694"/>
    <property type="match status" value="1"/>
</dbReference>
<evidence type="ECO:0000259" key="22">
    <source>
        <dbReference type="PROSITE" id="PS50013"/>
    </source>
</evidence>
<evidence type="ECO:0000256" key="5">
    <source>
        <dbReference type="ARBA" id="ARBA00022722"/>
    </source>
</evidence>
<evidence type="ECO:0000256" key="9">
    <source>
        <dbReference type="ARBA" id="ARBA00022801"/>
    </source>
</evidence>
<evidence type="ECO:0000256" key="14">
    <source>
        <dbReference type="ARBA" id="ARBA00022932"/>
    </source>
</evidence>
<evidence type="ECO:0000256" key="19">
    <source>
        <dbReference type="PROSITE-ProRule" id="PRU00047"/>
    </source>
</evidence>
<dbReference type="PROSITE" id="PS50878">
    <property type="entry name" value="RT_POL"/>
    <property type="match status" value="1"/>
</dbReference>
<feature type="transmembrane region" description="Helical" evidence="21">
    <location>
        <begin position="1682"/>
        <end position="1707"/>
    </location>
</feature>
<keyword evidence="9" id="KW-0378">Hydrolase</keyword>
<dbReference type="GO" id="GO:0003677">
    <property type="term" value="F:DNA binding"/>
    <property type="evidence" value="ECO:0007669"/>
    <property type="project" value="UniProtKB-KW"/>
</dbReference>
<gene>
    <name evidence="26" type="ORF">LshimejAT787_2400320</name>
</gene>
<keyword evidence="4" id="KW-0548">Nucleotidyltransferase</keyword>
<dbReference type="InterPro" id="IPR001878">
    <property type="entry name" value="Znf_CCHC"/>
</dbReference>
<evidence type="ECO:0000256" key="12">
    <source>
        <dbReference type="ARBA" id="ARBA00022908"/>
    </source>
</evidence>
<dbReference type="GO" id="GO:0003964">
    <property type="term" value="F:RNA-directed DNA polymerase activity"/>
    <property type="evidence" value="ECO:0007669"/>
    <property type="project" value="UniProtKB-KW"/>
</dbReference>
<feature type="compositionally biased region" description="Basic and acidic residues" evidence="20">
    <location>
        <begin position="1082"/>
        <end position="1091"/>
    </location>
</feature>
<feature type="domain" description="Chromo" evidence="22">
    <location>
        <begin position="2542"/>
        <end position="2600"/>
    </location>
</feature>
<keyword evidence="17" id="KW-0539">Nucleus</keyword>
<dbReference type="Pfam" id="PF00385">
    <property type="entry name" value="Chromo"/>
    <property type="match status" value="1"/>
</dbReference>
<evidence type="ECO:0000256" key="16">
    <source>
        <dbReference type="ARBA" id="ARBA00023172"/>
    </source>
</evidence>
<dbReference type="InterPro" id="IPR023780">
    <property type="entry name" value="Chromo_domain"/>
</dbReference>
<dbReference type="GO" id="GO:0003723">
    <property type="term" value="F:RNA binding"/>
    <property type="evidence" value="ECO:0007669"/>
    <property type="project" value="UniProtKB-KW"/>
</dbReference>
<feature type="region of interest" description="Disordered" evidence="20">
    <location>
        <begin position="1914"/>
        <end position="1935"/>
    </location>
</feature>
<dbReference type="SMART" id="SM00343">
    <property type="entry name" value="ZnF_C2HC"/>
    <property type="match status" value="1"/>
</dbReference>
<dbReference type="InterPro" id="IPR041588">
    <property type="entry name" value="Integrase_H2C2"/>
</dbReference>
<dbReference type="InterPro" id="IPR001584">
    <property type="entry name" value="Integrase_cat-core"/>
</dbReference>
<dbReference type="PROSITE" id="PS50994">
    <property type="entry name" value="INTEGRASE"/>
    <property type="match status" value="1"/>
</dbReference>
<dbReference type="InterPro" id="IPR041577">
    <property type="entry name" value="RT_RNaseH_2"/>
</dbReference>
<dbReference type="SMART" id="SM00298">
    <property type="entry name" value="CHROMO"/>
    <property type="match status" value="1"/>
</dbReference>
<keyword evidence="6" id="KW-0479">Metal-binding</keyword>
<name>A0A9P3Q1Q6_LYOSH</name>
<keyword evidence="5" id="KW-0540">Nuclease</keyword>
<dbReference type="Pfam" id="PF00078">
    <property type="entry name" value="RVT_1"/>
    <property type="match status" value="1"/>
</dbReference>
<dbReference type="InterPro" id="IPR036397">
    <property type="entry name" value="RNaseH_sf"/>
</dbReference>
<keyword evidence="3" id="KW-0808">Transferase</keyword>
<feature type="compositionally biased region" description="Polar residues" evidence="20">
    <location>
        <begin position="1"/>
        <end position="25"/>
    </location>
</feature>
<keyword evidence="21" id="KW-1133">Transmembrane helix</keyword>
<feature type="compositionally biased region" description="Polar residues" evidence="20">
    <location>
        <begin position="2023"/>
        <end position="2054"/>
    </location>
</feature>
<dbReference type="PROSITE" id="PS50158">
    <property type="entry name" value="ZF_CCHC"/>
    <property type="match status" value="1"/>
</dbReference>
<evidence type="ECO:0008006" key="28">
    <source>
        <dbReference type="Google" id="ProtNLM"/>
    </source>
</evidence>
<dbReference type="SUPFAM" id="SSF56672">
    <property type="entry name" value="DNA/RNA polymerases"/>
    <property type="match status" value="1"/>
</dbReference>
<evidence type="ECO:0000256" key="15">
    <source>
        <dbReference type="ARBA" id="ARBA00023125"/>
    </source>
</evidence>
<keyword evidence="19" id="KW-0863">Zinc-finger</keyword>
<dbReference type="CDD" id="cd09274">
    <property type="entry name" value="RNase_HI_RT_Ty3"/>
    <property type="match status" value="1"/>
</dbReference>
<evidence type="ECO:0000256" key="20">
    <source>
        <dbReference type="SAM" id="MobiDB-lite"/>
    </source>
</evidence>
<keyword evidence="18" id="KW-0511">Multifunctional enzyme</keyword>
<keyword evidence="2" id="KW-0645">Protease</keyword>
<dbReference type="InterPro" id="IPR023779">
    <property type="entry name" value="Chromodomain_CS"/>
</dbReference>
<feature type="region of interest" description="Disordered" evidence="20">
    <location>
        <begin position="572"/>
        <end position="688"/>
    </location>
</feature>
<keyword evidence="21" id="KW-0812">Transmembrane</keyword>
<keyword evidence="8" id="KW-0255">Endonuclease</keyword>
<dbReference type="PROSITE" id="PS50013">
    <property type="entry name" value="CHROMO_2"/>
    <property type="match status" value="1"/>
</dbReference>
<dbReference type="GO" id="GO:0004190">
    <property type="term" value="F:aspartic-type endopeptidase activity"/>
    <property type="evidence" value="ECO:0007669"/>
    <property type="project" value="UniProtKB-KW"/>
</dbReference>
<feature type="region of interest" description="Disordered" evidence="20">
    <location>
        <begin position="1"/>
        <end position="129"/>
    </location>
</feature>
<dbReference type="InterPro" id="IPR012337">
    <property type="entry name" value="RNaseH-like_sf"/>
</dbReference>
<feature type="transmembrane region" description="Helical" evidence="21">
    <location>
        <begin position="1585"/>
        <end position="1602"/>
    </location>
</feature>
<dbReference type="InterPro" id="IPR043502">
    <property type="entry name" value="DNA/RNA_pol_sf"/>
</dbReference>
<feature type="compositionally biased region" description="Low complexity" evidence="20">
    <location>
        <begin position="32"/>
        <end position="44"/>
    </location>
</feature>
<keyword evidence="27" id="KW-1185">Reference proteome</keyword>
<dbReference type="Pfam" id="PF24626">
    <property type="entry name" value="SH3_Tf2-1"/>
    <property type="match status" value="1"/>
</dbReference>
<dbReference type="InterPro" id="IPR000953">
    <property type="entry name" value="Chromo/chromo_shadow_dom"/>
</dbReference>
<dbReference type="InterPro" id="IPR050951">
    <property type="entry name" value="Retrovirus_Pol_polyprotein"/>
</dbReference>
<dbReference type="InterPro" id="IPR000477">
    <property type="entry name" value="RT_dom"/>
</dbReference>
<dbReference type="CDD" id="cd00024">
    <property type="entry name" value="CD_CSD"/>
    <property type="match status" value="1"/>
</dbReference>
<keyword evidence="12" id="KW-0229">DNA integration</keyword>
<dbReference type="SUPFAM" id="SSF53098">
    <property type="entry name" value="Ribonuclease H-like"/>
    <property type="match status" value="1"/>
</dbReference>
<dbReference type="OrthoDB" id="3271192at2759"/>
<sequence>MKNTTARAVSNPSESGVTSSSNPSASGKRPTTRAAQATATASPAVGDASIRSVPAHGTSKGKARAPSQDQTNRSPTVEAFPDPESRSPPGPSLPAEGPILELESAFSGPRSTHDPPPHQRQPRYVEKQTSEAAYASDLQPADRRLESATPSLNYLAESTSAPGAPASLDSHSFIFGGLPALSDILIRDEPIECSNYRYHPTFDPATDYDPLTRYGGVDGLLEGRDAAESDLVRQILIRWDSPHKDLLWTNMEDAIRNFSSLSLENKDLVRYHDGNKVIYSLNKPQLEEIAQVILALHQVLETFAEFLTRATRNRFRFDPGFKFLRSLGWNEHRGDILLTVALLQRRSAVASVHIRNSFNSFERIFLRRDELSSISSHDSTRTSIRSQFGLRSPRTELRKLSARPDYKLAKEHPLAPRQNELLTDEQLEYSEDGSDLMDKFYHRRDRRTNDRQSNDTIQPPSEINVARTTGTFPSISTARNLRFDLPDSISSIGRGHAITSLPGVGPISHYQRQASTVAATDDGSKSGGPLKIQPPASLDSLRNAPPAFAVKVPRPSNWTSYSFKTGAHPDLAASNLGARDSENDGNPGSGDGDGAPRHNFHGRGVPGGGYPGGSPGGGAPGGGNPGGAPGGGAPGGGNPGGAPGGGAPGGGFPGGGAPGGGAPGGGAPGGGAPGGGDGPAYNNPRLPRDSNLEEEWQLNNKLNMSVLPSWDGMGNTAVDYLGTMGHLATLSQKMREGLAQLAPFKWTLRALSWWQTLPADVRAYFSQDWNIMLLGIREHFLDENWIKERTFEFEEMKFRQKGYEREDPIDYIQRRIRHHSFLYPEDQDGPLAVSRILRNKPTEWDTTINERLTPSIFELQAVAKRMGSTLISTWELAEKMRNPRPYFRNSGRRTAHAADVDQQAGPEESRDFDEETTDGEREANVIRSRGRNPSSKPKAEKKPWPEGKTVNGYAFTRDDKVVSAKRPNGTCYICTSPMHFARDCPHYGKWDSLRSANLIVADIAEDLIAQQDREYVAMLVESKVPSSAYSECERESSDASANEEHVAYVHLADAFPSPFYGSNRNYRRRVMFSERKLVKRMERGSVHHTPLDESDPLNEPPLPPPPYVEIVAARKARSLPEGYGSLGSRALHIRAHVGAVDQDPVQGRLDSGADITLMSEEYWKSIPGLPAPKEGMRIKLYHLTGLSFELEAYIVRDMKVPLLLGEDFQTMYELGLTRHVTGHCEVLVGDSDLVIPASSAQQVDLGFEIRKAFNVQSFVRAKAVRRGRARAKDFGHTDPPVTASEDVLVAAESVYNVQVEAPFGDKREWIVEKVIIGDPGMSVMAAPTTWISADAPYLPIANPSKTPWYIRKGDIVGYLKNPDTFADKPATPRNGTKLDDAWGPKTTALPDEPITGDIAELVNLGPDIPEDIKPRLADVLRKNRAAFGLDGRLGKVAARVDVPLQPGTAPFSVPMYGASPAKREIIEKQVNAWFEAGVIEPSKSPWGFPVVVVYRNGKPRLVVDYRKLNAKTVPDEFPIPRQSEIIQALSGAQVLSTFDALAGFTQLEMDESAKERTAFRCHLGLFQFRRMPFGLRNGPSIFQRIMQGVLAPFLWLFTLVYIDDIVIFSKSWEDHLVHLDKVLGAISAAGITLSPPKCFVGYASILLLGQKVSRLGLSTHQEKVRAIVDLARPRSISDLQKFLGMVVYFSSYIPFYSFIAAPLFALLRKGVKWTWDAEHEIAFTQVKSALTSAPVLGHPERGQPYRLYTDASDFALGASLQQVQSIAVRDLKGTPMYDRLTKAWNAGVDVPNLAPILSKDVDEGLTTRTPWGPTLDDTIVRVERVICYWSRTLSAAERNYSATEREALGAKEALVKFQPFIEGETVILVTDHAALQWARIYENTNRRLAAWGAVYAAYPGLKIVHRPGRVHSNVDPLSRLPRIPQHNSPLRDDIPSIVPDEAAQQLAQSAEDASSHAPAKKAVFTVWWWEEVIDKEAHPIQTRSAAKRAASELPKQGESTTSQVSGDSANVPIRTRSAARQAASKSPNQGESTTSQASGDSASDSVTRMETNPSEPDDLPFPNNDPWTYPSGVKPPNEEPEDDWSKKSHLLVSMNPEMIKMFAEAYPKDPAFKTKYTEVVPNPNTILTPSRFQKGSNGLLYFIDADWNARLCVPKGMVNYVLRWIHESPFESAHAGPRRFLARLKELFFWPNMSSDVYDYAVSCDICQKIKTDHRRQMGGLRPAHVPARPFATVSLDLITGLPPSGDLKYTAVLVIVDKLTKYALFIPTHEELSQEGFAKIFVERVANVYGLPERIIADHDRRWSTAFWRSVVESYGSVMALSSAHHPQTDGQTEVLNATIEQMLRAYVATDRASWAQWLSALAHAYNSSVHSSTSYSPNFLLMGYKPQTTARVVAPQNDPVARPFLPSQKGETFVEELELHRKTAQDAVIQAQERQARAYNKGRRPVIEFEVGDWALVNPHTLELVDVKGTGRKLIQRTIGPFEVLEKVNPMVYRLRLPDTYPMHPVFNLQHLKRYTPSDPKFGERSILPPTRDFLATEEYEVEAILGHRIDSRRKGNRRMYLIRWKGYDPTEDSWVSEYDLRNAPALKREYHAMARLT</sequence>
<keyword evidence="15" id="KW-0238">DNA-binding</keyword>
<feature type="region of interest" description="Disordered" evidence="20">
    <location>
        <begin position="513"/>
        <end position="539"/>
    </location>
</feature>
<dbReference type="SUPFAM" id="SSF54160">
    <property type="entry name" value="Chromo domain-like"/>
    <property type="match status" value="1"/>
</dbReference>
<evidence type="ECO:0000256" key="21">
    <source>
        <dbReference type="SAM" id="Phobius"/>
    </source>
</evidence>
<dbReference type="GO" id="GO:0004519">
    <property type="term" value="F:endonuclease activity"/>
    <property type="evidence" value="ECO:0007669"/>
    <property type="project" value="UniProtKB-KW"/>
</dbReference>
<feature type="domain" description="Reverse transcriptase" evidence="24">
    <location>
        <begin position="1462"/>
        <end position="1687"/>
    </location>
</feature>
<reference evidence="26" key="1">
    <citation type="submission" date="2022-07" db="EMBL/GenBank/DDBJ databases">
        <title>The genome of Lyophyllum shimeji provides insight into the initial evolution of ectomycorrhizal fungal genome.</title>
        <authorList>
            <person name="Kobayashi Y."/>
            <person name="Shibata T."/>
            <person name="Hirakawa H."/>
            <person name="Shigenobu S."/>
            <person name="Nishiyama T."/>
            <person name="Yamada A."/>
            <person name="Hasebe M."/>
            <person name="Kawaguchi M."/>
        </authorList>
    </citation>
    <scope>NUCLEOTIDE SEQUENCE</scope>
    <source>
        <strain evidence="26">AT787</strain>
    </source>
</reference>
<feature type="compositionally biased region" description="Basic and acidic residues" evidence="20">
    <location>
        <begin position="111"/>
        <end position="129"/>
    </location>
</feature>
<feature type="region of interest" description="Disordered" evidence="20">
    <location>
        <begin position="1082"/>
        <end position="1103"/>
    </location>
</feature>
<evidence type="ECO:0000256" key="6">
    <source>
        <dbReference type="ARBA" id="ARBA00022723"/>
    </source>
</evidence>
<evidence type="ECO:0000259" key="23">
    <source>
        <dbReference type="PROSITE" id="PS50158"/>
    </source>
</evidence>
<dbReference type="EMBL" id="BRPK01000024">
    <property type="protein sequence ID" value="GLB45574.1"/>
    <property type="molecule type" value="Genomic_DNA"/>
</dbReference>
<dbReference type="Gene3D" id="1.10.340.70">
    <property type="match status" value="1"/>
</dbReference>
<dbReference type="Gene3D" id="3.10.10.10">
    <property type="entry name" value="HIV Type 1 Reverse Transcriptase, subunit A, domain 1"/>
    <property type="match status" value="1"/>
</dbReference>
<feature type="region of interest" description="Disordered" evidence="20">
    <location>
        <begin position="1980"/>
        <end position="2085"/>
    </location>
</feature>
<dbReference type="Pfam" id="PF17919">
    <property type="entry name" value="RT_RNaseH_2"/>
    <property type="match status" value="1"/>
</dbReference>
<proteinExistence type="predicted"/>
<keyword evidence="13" id="KW-0695">RNA-directed DNA polymerase</keyword>
<dbReference type="GO" id="GO:0006508">
    <property type="term" value="P:proteolysis"/>
    <property type="evidence" value="ECO:0007669"/>
    <property type="project" value="UniProtKB-KW"/>
</dbReference>
<accession>A0A9P3Q1Q6</accession>
<evidence type="ECO:0000256" key="1">
    <source>
        <dbReference type="ARBA" id="ARBA00004123"/>
    </source>
</evidence>
<evidence type="ECO:0000256" key="2">
    <source>
        <dbReference type="ARBA" id="ARBA00022670"/>
    </source>
</evidence>
<dbReference type="Gene3D" id="3.30.420.10">
    <property type="entry name" value="Ribonuclease H-like superfamily/Ribonuclease H"/>
    <property type="match status" value="1"/>
</dbReference>